<reference evidence="2 3" key="1">
    <citation type="submission" date="2019-03" db="EMBL/GenBank/DDBJ databases">
        <authorList>
            <person name="Nijsse B."/>
        </authorList>
    </citation>
    <scope>NUCLEOTIDE SEQUENCE [LARGE SCALE GENOMIC DNA]</scope>
    <source>
        <strain evidence="2">Desulfoluna butyratoxydans MSL71</strain>
    </source>
</reference>
<sequence length="149" mass="17370">MTRYIDRETHCELIPGIHEVTDALKFPDGHFLFRPIPEDKWLIWENETPVLQSISATIAELKETLRFERDTKISEAYSPAIQQLTRWIDNNRDAPDARAYYTRQRNAWHAWADALCTLPDQPGFPWPEGEVPWPEQPPRPTPYDATNNG</sequence>
<feature type="region of interest" description="Disordered" evidence="1">
    <location>
        <begin position="123"/>
        <end position="149"/>
    </location>
</feature>
<keyword evidence="3" id="KW-1185">Reference proteome</keyword>
<name>A0A4U8YGI6_9BACT</name>
<gene>
    <name evidence="2" type="ORF">MSL71_930</name>
</gene>
<evidence type="ECO:0000313" key="3">
    <source>
        <dbReference type="Proteomes" id="UP000507962"/>
    </source>
</evidence>
<dbReference type="RefSeq" id="WP_180136725.1">
    <property type="nucleotide sequence ID" value="NZ_CAADHO010000001.1"/>
</dbReference>
<organism evidence="2 3">
    <name type="scientific">Desulfoluna butyratoxydans</name>
    <dbReference type="NCBI Taxonomy" id="231438"/>
    <lineage>
        <taxon>Bacteria</taxon>
        <taxon>Pseudomonadati</taxon>
        <taxon>Thermodesulfobacteriota</taxon>
        <taxon>Desulfobacteria</taxon>
        <taxon>Desulfobacterales</taxon>
        <taxon>Desulfolunaceae</taxon>
        <taxon>Desulfoluna</taxon>
    </lineage>
</organism>
<dbReference type="Proteomes" id="UP000507962">
    <property type="component" value="Unassembled WGS sequence"/>
</dbReference>
<dbReference type="EMBL" id="CAADHO010000001">
    <property type="protein sequence ID" value="VFQ42475.1"/>
    <property type="molecule type" value="Genomic_DNA"/>
</dbReference>
<evidence type="ECO:0000313" key="2">
    <source>
        <dbReference type="EMBL" id="VFQ42475.1"/>
    </source>
</evidence>
<proteinExistence type="predicted"/>
<accession>A0A4U8YGI6</accession>
<dbReference type="AlphaFoldDB" id="A0A4U8YGI6"/>
<protein>
    <submittedName>
        <fullName evidence="2">Uncharacterized protein</fullName>
    </submittedName>
</protein>
<evidence type="ECO:0000256" key="1">
    <source>
        <dbReference type="SAM" id="MobiDB-lite"/>
    </source>
</evidence>